<dbReference type="PANTHER" id="PTHR33867">
    <property type="entry name" value="RIBOSOME MATURATION FACTOR RIMP"/>
    <property type="match status" value="1"/>
</dbReference>
<comment type="similarity">
    <text evidence="3">Belongs to the RimP family.</text>
</comment>
<protein>
    <recommendedName>
        <fullName evidence="3">Ribosome maturation factor RimP</fullName>
    </recommendedName>
</protein>
<name>A0A934KHF0_9BACT</name>
<feature type="domain" description="Ribosome maturation factor RimP N-terminal" evidence="4">
    <location>
        <begin position="13"/>
        <end position="84"/>
    </location>
</feature>
<dbReference type="Gene3D" id="3.30.300.70">
    <property type="entry name" value="RimP-like superfamily, N-terminal"/>
    <property type="match status" value="1"/>
</dbReference>
<dbReference type="InterPro" id="IPR028989">
    <property type="entry name" value="RimP_N"/>
</dbReference>
<evidence type="ECO:0000256" key="1">
    <source>
        <dbReference type="ARBA" id="ARBA00022490"/>
    </source>
</evidence>
<dbReference type="GO" id="GO:0006412">
    <property type="term" value="P:translation"/>
    <property type="evidence" value="ECO:0007669"/>
    <property type="project" value="TreeGrafter"/>
</dbReference>
<dbReference type="HAMAP" id="MF_01077">
    <property type="entry name" value="RimP"/>
    <property type="match status" value="1"/>
</dbReference>
<dbReference type="GO" id="GO:0005829">
    <property type="term" value="C:cytosol"/>
    <property type="evidence" value="ECO:0007669"/>
    <property type="project" value="TreeGrafter"/>
</dbReference>
<dbReference type="EMBL" id="JAEKNQ010000038">
    <property type="protein sequence ID" value="MBJ7603586.1"/>
    <property type="molecule type" value="Genomic_DNA"/>
</dbReference>
<dbReference type="Pfam" id="PF02576">
    <property type="entry name" value="RimP_N"/>
    <property type="match status" value="1"/>
</dbReference>
<accession>A0A934KHF0</accession>
<dbReference type="SUPFAM" id="SSF75420">
    <property type="entry name" value="YhbC-like, N-terminal domain"/>
    <property type="match status" value="1"/>
</dbReference>
<dbReference type="InterPro" id="IPR035956">
    <property type="entry name" value="RimP_N_sf"/>
</dbReference>
<dbReference type="Proteomes" id="UP000620075">
    <property type="component" value="Unassembled WGS sequence"/>
</dbReference>
<evidence type="ECO:0000256" key="3">
    <source>
        <dbReference type="HAMAP-Rule" id="MF_01077"/>
    </source>
</evidence>
<dbReference type="GO" id="GO:0000028">
    <property type="term" value="P:ribosomal small subunit assembly"/>
    <property type="evidence" value="ECO:0007669"/>
    <property type="project" value="TreeGrafter"/>
</dbReference>
<keyword evidence="1 3" id="KW-0963">Cytoplasm</keyword>
<evidence type="ECO:0000259" key="4">
    <source>
        <dbReference type="Pfam" id="PF02576"/>
    </source>
</evidence>
<reference evidence="5 6" key="1">
    <citation type="submission" date="2020-10" db="EMBL/GenBank/DDBJ databases">
        <title>Ca. Dormibacterota MAGs.</title>
        <authorList>
            <person name="Montgomery K."/>
        </authorList>
    </citation>
    <scope>NUCLEOTIDE SEQUENCE [LARGE SCALE GENOMIC DNA]</scope>
    <source>
        <strain evidence="5">SC8811_S16_3</strain>
    </source>
</reference>
<dbReference type="PANTHER" id="PTHR33867:SF1">
    <property type="entry name" value="RIBOSOME MATURATION FACTOR RIMP"/>
    <property type="match status" value="1"/>
</dbReference>
<dbReference type="RefSeq" id="WP_338179849.1">
    <property type="nucleotide sequence ID" value="NZ_JAEKNQ010000038.1"/>
</dbReference>
<keyword evidence="2 3" id="KW-0690">Ribosome biogenesis</keyword>
<comment type="subcellular location">
    <subcellularLocation>
        <location evidence="3">Cytoplasm</location>
    </subcellularLocation>
</comment>
<dbReference type="InterPro" id="IPR003728">
    <property type="entry name" value="Ribosome_maturation_RimP"/>
</dbReference>
<evidence type="ECO:0000313" key="5">
    <source>
        <dbReference type="EMBL" id="MBJ7603586.1"/>
    </source>
</evidence>
<organism evidence="5 6">
    <name type="scientific">Candidatus Dormiibacter inghamiae</name>
    <dbReference type="NCBI Taxonomy" id="3127013"/>
    <lineage>
        <taxon>Bacteria</taxon>
        <taxon>Bacillati</taxon>
        <taxon>Candidatus Dormiibacterota</taxon>
        <taxon>Candidatus Dormibacteria</taxon>
        <taxon>Candidatus Dormibacterales</taxon>
        <taxon>Candidatus Dormibacteraceae</taxon>
        <taxon>Candidatus Dormiibacter</taxon>
    </lineage>
</organism>
<sequence>MTTWPLDRIESLLGPTLKHMGYSIYSLQRTGQGGRTLRIAIDKQAGFVGIDDCEAVSRVAGPLLDQADLIAERYLLEVSSPGAERELRDRAEYERHAGRTVNSRYRLGDSEAVIEGLLATVDDAGIEVAVPKREPLRLAWSEVISTRLVASLKRS</sequence>
<evidence type="ECO:0000313" key="6">
    <source>
        <dbReference type="Proteomes" id="UP000620075"/>
    </source>
</evidence>
<evidence type="ECO:0000256" key="2">
    <source>
        <dbReference type="ARBA" id="ARBA00022517"/>
    </source>
</evidence>
<proteinExistence type="inferred from homology"/>
<comment type="caution">
    <text evidence="5">The sequence shown here is derived from an EMBL/GenBank/DDBJ whole genome shotgun (WGS) entry which is preliminary data.</text>
</comment>
<comment type="function">
    <text evidence="3">Required for maturation of 30S ribosomal subunits.</text>
</comment>
<gene>
    <name evidence="3" type="primary">rimP</name>
    <name evidence="5" type="ORF">JF888_10415</name>
</gene>
<dbReference type="AlphaFoldDB" id="A0A934KHF0"/>